<keyword evidence="2" id="KW-0472">Membrane</keyword>
<dbReference type="AlphaFoldDB" id="A0A0G1EH63"/>
<evidence type="ECO:0000313" key="5">
    <source>
        <dbReference type="Proteomes" id="UP000034810"/>
    </source>
</evidence>
<evidence type="ECO:0000256" key="1">
    <source>
        <dbReference type="SAM" id="MobiDB-lite"/>
    </source>
</evidence>
<keyword evidence="2" id="KW-1133">Transmembrane helix</keyword>
<comment type="caution">
    <text evidence="4">The sequence shown here is derived from an EMBL/GenBank/DDBJ whole genome shotgun (WGS) entry which is preliminary data.</text>
</comment>
<evidence type="ECO:0000259" key="3">
    <source>
        <dbReference type="Pfam" id="PF20990"/>
    </source>
</evidence>
<evidence type="ECO:0000313" key="4">
    <source>
        <dbReference type="EMBL" id="KKS82381.1"/>
    </source>
</evidence>
<feature type="non-terminal residue" evidence="4">
    <location>
        <position position="1"/>
    </location>
</feature>
<evidence type="ECO:0000256" key="2">
    <source>
        <dbReference type="SAM" id="Phobius"/>
    </source>
</evidence>
<sequence>AIRSSLYKDVVEKGYFTQNPSSVRFRYAMIAVLIAIFGVSLTVASFSDLALPTADAAVFLGGLRGLGLSLLVLSVVLAVVGAKAMPQRTALGHQLYRHIKGYEIFIDNVEKYRQQFFERQNIFMDVLPYAIIFGATKKLASAMKEMEFQINQPSWYTGAGAFSVVNFANSLSSFSSSLNSAVSSGSGGGGSTGGGAGGGGGSGW</sequence>
<gene>
    <name evidence="4" type="ORF">UV58_C0010G0001</name>
</gene>
<feature type="transmembrane region" description="Helical" evidence="2">
    <location>
        <begin position="27"/>
        <end position="46"/>
    </location>
</feature>
<feature type="domain" description="Predicted membrane protein YciQ-like C-terminal" evidence="3">
    <location>
        <begin position="2"/>
        <end position="143"/>
    </location>
</feature>
<feature type="region of interest" description="Disordered" evidence="1">
    <location>
        <begin position="185"/>
        <end position="204"/>
    </location>
</feature>
<feature type="transmembrane region" description="Helical" evidence="2">
    <location>
        <begin position="58"/>
        <end position="80"/>
    </location>
</feature>
<organism evidence="4 5">
    <name type="scientific">Candidatus Wolfebacteria bacterium GW2011_GWC1_43_10</name>
    <dbReference type="NCBI Taxonomy" id="1619011"/>
    <lineage>
        <taxon>Bacteria</taxon>
        <taxon>Candidatus Wolfeibacteriota</taxon>
    </lineage>
</organism>
<protein>
    <recommendedName>
        <fullName evidence="3">Predicted membrane protein YciQ-like C-terminal domain-containing protein</fullName>
    </recommendedName>
</protein>
<reference evidence="4 5" key="1">
    <citation type="journal article" date="2015" name="Nature">
        <title>rRNA introns, odd ribosomes, and small enigmatic genomes across a large radiation of phyla.</title>
        <authorList>
            <person name="Brown C.T."/>
            <person name="Hug L.A."/>
            <person name="Thomas B.C."/>
            <person name="Sharon I."/>
            <person name="Castelle C.J."/>
            <person name="Singh A."/>
            <person name="Wilkins M.J."/>
            <person name="Williams K.H."/>
            <person name="Banfield J.F."/>
        </authorList>
    </citation>
    <scope>NUCLEOTIDE SEQUENCE [LARGE SCALE GENOMIC DNA]</scope>
</reference>
<keyword evidence="2" id="KW-0812">Transmembrane</keyword>
<accession>A0A0G1EH63</accession>
<proteinExistence type="predicted"/>
<dbReference type="InterPro" id="IPR048389">
    <property type="entry name" value="YciQ-like_C"/>
</dbReference>
<dbReference type="Proteomes" id="UP000034810">
    <property type="component" value="Unassembled WGS sequence"/>
</dbReference>
<dbReference type="EMBL" id="LCFA01000010">
    <property type="protein sequence ID" value="KKS82381.1"/>
    <property type="molecule type" value="Genomic_DNA"/>
</dbReference>
<dbReference type="Pfam" id="PF20990">
    <property type="entry name" value="DUF2207_C"/>
    <property type="match status" value="1"/>
</dbReference>
<name>A0A0G1EH63_9BACT</name>